<reference evidence="1" key="1">
    <citation type="submission" date="2019-10" db="EMBL/GenBank/DDBJ databases">
        <authorList>
            <consortium name="DOE Joint Genome Institute"/>
            <person name="Kuo A."/>
            <person name="Miyauchi S."/>
            <person name="Kiss E."/>
            <person name="Drula E."/>
            <person name="Kohler A."/>
            <person name="Sanchez-Garcia M."/>
            <person name="Andreopoulos B."/>
            <person name="Barry K.W."/>
            <person name="Bonito G."/>
            <person name="Buee M."/>
            <person name="Carver A."/>
            <person name="Chen C."/>
            <person name="Cichocki N."/>
            <person name="Clum A."/>
            <person name="Culley D."/>
            <person name="Crous P.W."/>
            <person name="Fauchery L."/>
            <person name="Girlanda M."/>
            <person name="Hayes R."/>
            <person name="Keri Z."/>
            <person name="Labutti K."/>
            <person name="Lipzen A."/>
            <person name="Lombard V."/>
            <person name="Magnuson J."/>
            <person name="Maillard F."/>
            <person name="Morin E."/>
            <person name="Murat C."/>
            <person name="Nolan M."/>
            <person name="Ohm R."/>
            <person name="Pangilinan J."/>
            <person name="Pereira M."/>
            <person name="Perotto S."/>
            <person name="Peter M."/>
            <person name="Riley R."/>
            <person name="Sitrit Y."/>
            <person name="Stielow B."/>
            <person name="Szollosi G."/>
            <person name="Zifcakova L."/>
            <person name="Stursova M."/>
            <person name="Spatafora J.W."/>
            <person name="Tedersoo L."/>
            <person name="Vaario L.-M."/>
            <person name="Yamada A."/>
            <person name="Yan M."/>
            <person name="Wang P."/>
            <person name="Xu J."/>
            <person name="Bruns T."/>
            <person name="Baldrian P."/>
            <person name="Vilgalys R."/>
            <person name="Henrissat B."/>
            <person name="Grigoriev I.V."/>
            <person name="Hibbett D."/>
            <person name="Nagy L.G."/>
            <person name="Martin F.M."/>
        </authorList>
    </citation>
    <scope>NUCLEOTIDE SEQUENCE</scope>
    <source>
        <strain evidence="1">P2</strain>
    </source>
</reference>
<accession>A0ACB6YZJ3</accession>
<evidence type="ECO:0000313" key="1">
    <source>
        <dbReference type="EMBL" id="KAF9642890.1"/>
    </source>
</evidence>
<dbReference type="Proteomes" id="UP000886501">
    <property type="component" value="Unassembled WGS sequence"/>
</dbReference>
<dbReference type="EMBL" id="MU118329">
    <property type="protein sequence ID" value="KAF9642890.1"/>
    <property type="molecule type" value="Genomic_DNA"/>
</dbReference>
<comment type="caution">
    <text evidence="1">The sequence shown here is derived from an EMBL/GenBank/DDBJ whole genome shotgun (WGS) entry which is preliminary data.</text>
</comment>
<keyword evidence="2" id="KW-1185">Reference proteome</keyword>
<organism evidence="1 2">
    <name type="scientific">Thelephora ganbajun</name>
    <name type="common">Ganba fungus</name>
    <dbReference type="NCBI Taxonomy" id="370292"/>
    <lineage>
        <taxon>Eukaryota</taxon>
        <taxon>Fungi</taxon>
        <taxon>Dikarya</taxon>
        <taxon>Basidiomycota</taxon>
        <taxon>Agaricomycotina</taxon>
        <taxon>Agaricomycetes</taxon>
        <taxon>Thelephorales</taxon>
        <taxon>Thelephoraceae</taxon>
        <taxon>Thelephora</taxon>
    </lineage>
</organism>
<name>A0ACB6YZJ3_THEGA</name>
<proteinExistence type="predicted"/>
<reference evidence="1" key="2">
    <citation type="journal article" date="2020" name="Nat. Commun.">
        <title>Large-scale genome sequencing of mycorrhizal fungi provides insights into the early evolution of symbiotic traits.</title>
        <authorList>
            <person name="Miyauchi S."/>
            <person name="Kiss E."/>
            <person name="Kuo A."/>
            <person name="Drula E."/>
            <person name="Kohler A."/>
            <person name="Sanchez-Garcia M."/>
            <person name="Morin E."/>
            <person name="Andreopoulos B."/>
            <person name="Barry K.W."/>
            <person name="Bonito G."/>
            <person name="Buee M."/>
            <person name="Carver A."/>
            <person name="Chen C."/>
            <person name="Cichocki N."/>
            <person name="Clum A."/>
            <person name="Culley D."/>
            <person name="Crous P.W."/>
            <person name="Fauchery L."/>
            <person name="Girlanda M."/>
            <person name="Hayes R.D."/>
            <person name="Keri Z."/>
            <person name="LaButti K."/>
            <person name="Lipzen A."/>
            <person name="Lombard V."/>
            <person name="Magnuson J."/>
            <person name="Maillard F."/>
            <person name="Murat C."/>
            <person name="Nolan M."/>
            <person name="Ohm R.A."/>
            <person name="Pangilinan J."/>
            <person name="Pereira M.F."/>
            <person name="Perotto S."/>
            <person name="Peter M."/>
            <person name="Pfister S."/>
            <person name="Riley R."/>
            <person name="Sitrit Y."/>
            <person name="Stielow J.B."/>
            <person name="Szollosi G."/>
            <person name="Zifcakova L."/>
            <person name="Stursova M."/>
            <person name="Spatafora J.W."/>
            <person name="Tedersoo L."/>
            <person name="Vaario L.M."/>
            <person name="Yamada A."/>
            <person name="Yan M."/>
            <person name="Wang P."/>
            <person name="Xu J."/>
            <person name="Bruns T."/>
            <person name="Baldrian P."/>
            <person name="Vilgalys R."/>
            <person name="Dunand C."/>
            <person name="Henrissat B."/>
            <person name="Grigoriev I.V."/>
            <person name="Hibbett D."/>
            <person name="Nagy L.G."/>
            <person name="Martin F.M."/>
        </authorList>
    </citation>
    <scope>NUCLEOTIDE SEQUENCE</scope>
    <source>
        <strain evidence="1">P2</strain>
    </source>
</reference>
<evidence type="ECO:0000313" key="2">
    <source>
        <dbReference type="Proteomes" id="UP000886501"/>
    </source>
</evidence>
<gene>
    <name evidence="1" type="ORF">BDM02DRAFT_3192519</name>
</gene>
<sequence length="1424" mass="159577">MSWFKKFKKPRQPPQPLGIPTHIAVGSPSLSTNLDLGISPEAVNNGRVSRDASRDRSGGRRPHASGASTPIHGREDGVTRGYILLQLMGPMSMILIVLREREDERQVPSSAPNEQPSHDAPDLSSAERQSEVQNRVECEDRETVTEQPPEAPPEHISEDDHIGRDAHDTVQSRGSEVVERDYRGTTPGAPATRVNIPKEPAGGFGSLKAKTTVVGNKIEDLLSRIETLEARFAIPPGNVVEQRRRSELIREFGRIEGQLRSLPDNPELRRLDEHVQDDEEVYRLLEDIRETIFDYQMAQQTAIYKQASMLISPAEASVLKDSRCAQGAKYRHGDRRGCLKGTRRAVLDQIEHWTRDFGKPPVYWLNGLAGTGKSTIAQTIAERIFADGQLGASFFCSRDFEDRRNLHFIFPTLAVQLARRYTEFRSIFVPLVQSDPGIVDESLYNQMKKLIVEPLEESGISTVIVIDALDECKDVEPASAILSVLGQFVSEIPKATNVFVLHEVESSQVGNDIRLFFKQGFLELTRRRGELDEWPTKEQLDLLCERAAGLFVYAVATVKFIDHRKNNPKKQLDRLLLLPKGTVYEGMTKFKTNTMLDSLYASILQEAFGDDYPEDDSKVRSVLGAVILAANPLSPSTIATLLGIDREGVFLRLSSIHSLLILQENAKSPVRSFHKSFPDFIVDPVRRHVELLTGCLNLMNQTLEKNMCKLSDAVTNSEVPDLRERTERYISPALQYACKSWHKHFVDEHTVRTPEITFALHWLLENKFVFWLEVLSVLGAAREAVDALDLAAKWSKAPPTIELVNDCFRFVTGFFQVIDESAPHIYHSALAVSPRTSIVRELYERHANPMARIVHGLPDSWDPVTVTMEYSCSAAAWSPCGRFIAISDGGSRAEIRDAVTFKRLTILEFPEGHTQKLVFSPDARLLTSHSVNPTKFISWDLQTGILVSAISLGRWDYRTKCFSITYSACGTMFGALIGHTHTHRVEWRAVENIWTHGECLRFAVEKPRFITTWEVGFASRSAPTEIGSLPLPGNFPHGPHVHLFHPTLSRLAFTRSGKIFVWDAQHFKFLLNKYANDPYGISFSTDGHLFMYGIHPYGTGASEIYFWKESPTGHILYRKLDCEIEISKQLISPNGESIFVCDNSAIQLWRTVDPTASFSRNPTDEGFIVEFSPDETLAAVALVEGDTITVLDLKSGNSLFTIDTGMEVYGQRVTGSAVAAAGREKVVAWNLPAQNLVPNTKANINDNIWTATPLTVYPEIRSLRFVSISPDLHSIAILGCNSFSSYPPSLHLHDVPTGRCLGSVYMHENSYGRPWFTSDGREVWYVTDHGKTNGLTIVEDSESGVIKLEQLGPTRQPPNTPPWLSSRGHQVTDDGWILGVSGKRLLWLPPHWRSLGTTDRTWSGRFLALLHYTLPEAVILELEE</sequence>
<protein>
    <submittedName>
        <fullName evidence="1">Uncharacterized protein</fullName>
    </submittedName>
</protein>